<accession>A0A8S5RPW7</accession>
<protein>
    <submittedName>
        <fullName evidence="2">Uncharacterized protein</fullName>
    </submittedName>
</protein>
<proteinExistence type="predicted"/>
<evidence type="ECO:0000256" key="1">
    <source>
        <dbReference type="SAM" id="MobiDB-lite"/>
    </source>
</evidence>
<feature type="region of interest" description="Disordered" evidence="1">
    <location>
        <begin position="40"/>
        <end position="60"/>
    </location>
</feature>
<evidence type="ECO:0000313" key="2">
    <source>
        <dbReference type="EMBL" id="DAE33177.1"/>
    </source>
</evidence>
<name>A0A8S5RPW7_9VIRU</name>
<dbReference type="EMBL" id="BK059132">
    <property type="protein sequence ID" value="DAE33177.1"/>
    <property type="molecule type" value="Genomic_DNA"/>
</dbReference>
<organism evidence="2">
    <name type="scientific">virus sp. ctrcb4</name>
    <dbReference type="NCBI Taxonomy" id="2825824"/>
    <lineage>
        <taxon>Viruses</taxon>
    </lineage>
</organism>
<reference evidence="2" key="1">
    <citation type="journal article" date="2021" name="Proc. Natl. Acad. Sci. U.S.A.">
        <title>A Catalog of Tens of Thousands of Viruses from Human Metagenomes Reveals Hidden Associations with Chronic Diseases.</title>
        <authorList>
            <person name="Tisza M.J."/>
            <person name="Buck C.B."/>
        </authorList>
    </citation>
    <scope>NUCLEOTIDE SEQUENCE</scope>
    <source>
        <strain evidence="2">Ctrcb4</strain>
    </source>
</reference>
<sequence>MVIYGATYHSLAQGLKNGVPERVKMAVMSDMGSNVSNISGMSSTVDSMDGSGYTSPFMSR</sequence>